<gene>
    <name evidence="1" type="ORF">scyTo_0009608</name>
</gene>
<organism evidence="1 2">
    <name type="scientific">Scyliorhinus torazame</name>
    <name type="common">Cloudy catshark</name>
    <name type="synonym">Catulus torazame</name>
    <dbReference type="NCBI Taxonomy" id="75743"/>
    <lineage>
        <taxon>Eukaryota</taxon>
        <taxon>Metazoa</taxon>
        <taxon>Chordata</taxon>
        <taxon>Craniata</taxon>
        <taxon>Vertebrata</taxon>
        <taxon>Chondrichthyes</taxon>
        <taxon>Elasmobranchii</taxon>
        <taxon>Galeomorphii</taxon>
        <taxon>Galeoidea</taxon>
        <taxon>Carcharhiniformes</taxon>
        <taxon>Scyliorhinidae</taxon>
        <taxon>Scyliorhinus</taxon>
    </lineage>
</organism>
<evidence type="ECO:0000313" key="2">
    <source>
        <dbReference type="Proteomes" id="UP000288216"/>
    </source>
</evidence>
<name>A0A401NQ52_SCYTO</name>
<dbReference type="EMBL" id="BFAA01003961">
    <property type="protein sequence ID" value="GCB63013.1"/>
    <property type="molecule type" value="Genomic_DNA"/>
</dbReference>
<dbReference type="AlphaFoldDB" id="A0A401NQ52"/>
<sequence length="144" mass="16270">MDSGILRSGVIAFNFFMFPVCDNRCGKTEIWRKSENAAMQETKLICYQGLHKTGWLAPHFQFYSAKNKDKTNTRLSKKIICTFGNVLRHGIVAHDSLCGLRGLRVTVGNYLWEACAHSSLPILQRRCGKLKMASRYPACPTLLT</sequence>
<evidence type="ECO:0000313" key="1">
    <source>
        <dbReference type="EMBL" id="GCB63013.1"/>
    </source>
</evidence>
<reference evidence="1 2" key="1">
    <citation type="journal article" date="2018" name="Nat. Ecol. Evol.">
        <title>Shark genomes provide insights into elasmobranch evolution and the origin of vertebrates.</title>
        <authorList>
            <person name="Hara Y"/>
            <person name="Yamaguchi K"/>
            <person name="Onimaru K"/>
            <person name="Kadota M"/>
            <person name="Koyanagi M"/>
            <person name="Keeley SD"/>
            <person name="Tatsumi K"/>
            <person name="Tanaka K"/>
            <person name="Motone F"/>
            <person name="Kageyama Y"/>
            <person name="Nozu R"/>
            <person name="Adachi N"/>
            <person name="Nishimura O"/>
            <person name="Nakagawa R"/>
            <person name="Tanegashima C"/>
            <person name="Kiyatake I"/>
            <person name="Matsumoto R"/>
            <person name="Murakumo K"/>
            <person name="Nishida K"/>
            <person name="Terakita A"/>
            <person name="Kuratani S"/>
            <person name="Sato K"/>
            <person name="Hyodo S Kuraku.S."/>
        </authorList>
    </citation>
    <scope>NUCLEOTIDE SEQUENCE [LARGE SCALE GENOMIC DNA]</scope>
</reference>
<dbReference type="Proteomes" id="UP000288216">
    <property type="component" value="Unassembled WGS sequence"/>
</dbReference>
<protein>
    <submittedName>
        <fullName evidence="1">Uncharacterized protein</fullName>
    </submittedName>
</protein>
<proteinExistence type="predicted"/>
<keyword evidence="2" id="KW-1185">Reference proteome</keyword>
<comment type="caution">
    <text evidence="1">The sequence shown here is derived from an EMBL/GenBank/DDBJ whole genome shotgun (WGS) entry which is preliminary data.</text>
</comment>
<accession>A0A401NQ52</accession>